<feature type="transmembrane region" description="Helical" evidence="6">
    <location>
        <begin position="160"/>
        <end position="185"/>
    </location>
</feature>
<feature type="transmembrane region" description="Helical" evidence="6">
    <location>
        <begin position="192"/>
        <end position="211"/>
    </location>
</feature>
<evidence type="ECO:0000256" key="2">
    <source>
        <dbReference type="ARBA" id="ARBA00022692"/>
    </source>
</evidence>
<dbReference type="InterPro" id="IPR004299">
    <property type="entry name" value="MBOAT_fam"/>
</dbReference>
<dbReference type="GO" id="GO:0005783">
    <property type="term" value="C:endoplasmic reticulum"/>
    <property type="evidence" value="ECO:0007669"/>
    <property type="project" value="TreeGrafter"/>
</dbReference>
<name>A0A915KPS3_ROMCU</name>
<keyword evidence="4 6" id="KW-0472">Membrane</keyword>
<dbReference type="GO" id="GO:0016020">
    <property type="term" value="C:membrane"/>
    <property type="evidence" value="ECO:0007669"/>
    <property type="project" value="UniProtKB-SubCell"/>
</dbReference>
<keyword evidence="7" id="KW-1185">Reference proteome</keyword>
<proteinExistence type="inferred from homology"/>
<comment type="similarity">
    <text evidence="5">Belongs to the membrane-bound acyltransferase family. HHAT subfamily.</text>
</comment>
<dbReference type="OMA" id="AWAQTYT"/>
<keyword evidence="3 6" id="KW-1133">Transmembrane helix</keyword>
<evidence type="ECO:0000313" key="8">
    <source>
        <dbReference type="WBParaSite" id="nRc.2.0.1.t40887-RA"/>
    </source>
</evidence>
<protein>
    <submittedName>
        <fullName evidence="8">Protein-cysteine N-palmitoyltransferase Rasp</fullName>
    </submittedName>
</protein>
<accession>A0A915KPS3</accession>
<reference evidence="8" key="1">
    <citation type="submission" date="2022-11" db="UniProtKB">
        <authorList>
            <consortium name="WormBaseParasite"/>
        </authorList>
    </citation>
    <scope>IDENTIFICATION</scope>
</reference>
<dbReference type="AlphaFoldDB" id="A0A915KPS3"/>
<evidence type="ECO:0000256" key="1">
    <source>
        <dbReference type="ARBA" id="ARBA00004141"/>
    </source>
</evidence>
<dbReference type="Proteomes" id="UP000887565">
    <property type="component" value="Unplaced"/>
</dbReference>
<evidence type="ECO:0000256" key="3">
    <source>
        <dbReference type="ARBA" id="ARBA00022989"/>
    </source>
</evidence>
<dbReference type="Pfam" id="PF03062">
    <property type="entry name" value="MBOAT"/>
    <property type="match status" value="1"/>
</dbReference>
<evidence type="ECO:0000256" key="5">
    <source>
        <dbReference type="ARBA" id="ARBA00038268"/>
    </source>
</evidence>
<comment type="subcellular location">
    <subcellularLocation>
        <location evidence="1">Membrane</location>
        <topology evidence="1">Multi-pass membrane protein</topology>
    </subcellularLocation>
</comment>
<dbReference type="PANTHER" id="PTHR13285:SF18">
    <property type="entry name" value="PROTEIN-CYSTEINE N-PALMITOYLTRANSFERASE RASP"/>
    <property type="match status" value="1"/>
</dbReference>
<sequence length="524" mass="61745">FLNFKLHEKSALSAERSLKKITKRLPEIPCPAPNADKITFMAKKFSAYNVRHIENDELPTWEIVISFVVWISNIVYAFYNVYYASLIFKNRLYGGDFEPGWSILGHIRKDSTDIEWKHFTNRLYKLVFCFVIHSASYKGLDYASPSETAKIVVSVVDLGLLVVIHGYYAIFIQVIHGLVVYLICIKLIRREIATWLFAGLVFYCLSAHWYGKYGTNDFEYYDFQVLLSYKLLQFVSFASYTCKNGDQTFLAFFHYCCYFPYSTVLIVNYKDYKEQIENRLKSPINYRKCIFLALRLIFWVSFLDFLLHFFYVHSLMPSAEILRKVNLPTLCSIGYITGQIFHMKYVCIFGLNSLFAFLDGMQPPWPPICISRVAFYANMWRYFDRGLYSFLLNHIFIPLSNKFRGNLEFLRQFSAAAICFSFIWLWHGAESNLFCWSIMNFVQIILEKFGKLFAKNNQVFIETHITKIWCLRFESMWSVRNQLDNLTKPLYKFQIIPKKLFLRSSMFILTFQVAQKRAMSTLSV</sequence>
<keyword evidence="2 6" id="KW-0812">Transmembrane</keyword>
<evidence type="ECO:0000256" key="6">
    <source>
        <dbReference type="SAM" id="Phobius"/>
    </source>
</evidence>
<dbReference type="PANTHER" id="PTHR13285">
    <property type="entry name" value="ACYLTRANSFERASE"/>
    <property type="match status" value="1"/>
</dbReference>
<dbReference type="InterPro" id="IPR051085">
    <property type="entry name" value="MB_O-acyltransferase"/>
</dbReference>
<dbReference type="GO" id="GO:0016409">
    <property type="term" value="F:palmitoyltransferase activity"/>
    <property type="evidence" value="ECO:0007669"/>
    <property type="project" value="TreeGrafter"/>
</dbReference>
<organism evidence="7 8">
    <name type="scientific">Romanomermis culicivorax</name>
    <name type="common">Nematode worm</name>
    <dbReference type="NCBI Taxonomy" id="13658"/>
    <lineage>
        <taxon>Eukaryota</taxon>
        <taxon>Metazoa</taxon>
        <taxon>Ecdysozoa</taxon>
        <taxon>Nematoda</taxon>
        <taxon>Enoplea</taxon>
        <taxon>Dorylaimia</taxon>
        <taxon>Mermithida</taxon>
        <taxon>Mermithoidea</taxon>
        <taxon>Mermithidae</taxon>
        <taxon>Romanomermis</taxon>
    </lineage>
</organism>
<feature type="transmembrane region" description="Helical" evidence="6">
    <location>
        <begin position="290"/>
        <end position="312"/>
    </location>
</feature>
<evidence type="ECO:0000256" key="4">
    <source>
        <dbReference type="ARBA" id="ARBA00023136"/>
    </source>
</evidence>
<evidence type="ECO:0000313" key="7">
    <source>
        <dbReference type="Proteomes" id="UP000887565"/>
    </source>
</evidence>
<feature type="transmembrane region" description="Helical" evidence="6">
    <location>
        <begin position="63"/>
        <end position="82"/>
    </location>
</feature>
<dbReference type="WBParaSite" id="nRc.2.0.1.t40887-RA">
    <property type="protein sequence ID" value="nRc.2.0.1.t40887-RA"/>
    <property type="gene ID" value="nRc.2.0.1.g40887"/>
</dbReference>
<feature type="transmembrane region" description="Helical" evidence="6">
    <location>
        <begin position="249"/>
        <end position="269"/>
    </location>
</feature>